<comment type="caution">
    <text evidence="1">The sequence shown here is derived from an EMBL/GenBank/DDBJ whole genome shotgun (WGS) entry which is preliminary data.</text>
</comment>
<organism evidence="1 2">
    <name type="scientific">Trifolium medium</name>
    <dbReference type="NCBI Taxonomy" id="97028"/>
    <lineage>
        <taxon>Eukaryota</taxon>
        <taxon>Viridiplantae</taxon>
        <taxon>Streptophyta</taxon>
        <taxon>Embryophyta</taxon>
        <taxon>Tracheophyta</taxon>
        <taxon>Spermatophyta</taxon>
        <taxon>Magnoliopsida</taxon>
        <taxon>eudicotyledons</taxon>
        <taxon>Gunneridae</taxon>
        <taxon>Pentapetalae</taxon>
        <taxon>rosids</taxon>
        <taxon>fabids</taxon>
        <taxon>Fabales</taxon>
        <taxon>Fabaceae</taxon>
        <taxon>Papilionoideae</taxon>
        <taxon>50 kb inversion clade</taxon>
        <taxon>NPAAA clade</taxon>
        <taxon>Hologalegina</taxon>
        <taxon>IRL clade</taxon>
        <taxon>Trifolieae</taxon>
        <taxon>Trifolium</taxon>
    </lineage>
</organism>
<dbReference type="Proteomes" id="UP000265520">
    <property type="component" value="Unassembled WGS sequence"/>
</dbReference>
<protein>
    <submittedName>
        <fullName evidence="1">Uncharacterized protein</fullName>
    </submittedName>
</protein>
<reference evidence="1 2" key="1">
    <citation type="journal article" date="2018" name="Front. Plant Sci.">
        <title>Red Clover (Trifolium pratense) and Zigzag Clover (T. medium) - A Picture of Genomic Similarities and Differences.</title>
        <authorList>
            <person name="Dluhosova J."/>
            <person name="Istvanek J."/>
            <person name="Nedelnik J."/>
            <person name="Repkova J."/>
        </authorList>
    </citation>
    <scope>NUCLEOTIDE SEQUENCE [LARGE SCALE GENOMIC DNA]</scope>
    <source>
        <strain evidence="2">cv. 10/8</strain>
        <tissue evidence="1">Leaf</tissue>
    </source>
</reference>
<evidence type="ECO:0000313" key="1">
    <source>
        <dbReference type="EMBL" id="MCI84277.1"/>
    </source>
</evidence>
<accession>A0A392V7U5</accession>
<feature type="non-terminal residue" evidence="1">
    <location>
        <position position="1"/>
    </location>
</feature>
<keyword evidence="2" id="KW-1185">Reference proteome</keyword>
<name>A0A392V7U5_9FABA</name>
<dbReference type="EMBL" id="LXQA011087096">
    <property type="protein sequence ID" value="MCI84277.1"/>
    <property type="molecule type" value="Genomic_DNA"/>
</dbReference>
<sequence length="43" mass="4817">RRLDGASRRLAMLWLGFEFGRWRVAQIHMARCAPSSVLVACGA</sequence>
<proteinExistence type="predicted"/>
<evidence type="ECO:0000313" key="2">
    <source>
        <dbReference type="Proteomes" id="UP000265520"/>
    </source>
</evidence>
<dbReference type="AlphaFoldDB" id="A0A392V7U5"/>